<evidence type="ECO:0000313" key="4">
    <source>
        <dbReference type="Proteomes" id="UP000654370"/>
    </source>
</evidence>
<feature type="compositionally biased region" description="Basic and acidic residues" evidence="1">
    <location>
        <begin position="33"/>
        <end position="42"/>
    </location>
</feature>
<gene>
    <name evidence="3" type="ORF">INT43_000511</name>
</gene>
<evidence type="ECO:0000256" key="1">
    <source>
        <dbReference type="SAM" id="MobiDB-lite"/>
    </source>
</evidence>
<sequence>MLSTDNPSATVENNQVNYPLKDEKPSVQAENHLSQEQDKTTVDDATAEATLTEPRKFENIANFRDVGLSCTAKDENGLQRTEGKIGNILADAFPASAIAAVKPSEMVLAPMLPPHIEEKLSKLDSRQVTMTSETIKKGAMHAADNRKESRRKSNVVVMDNLRHEISNTKEGATTRITYFVNFAGSKYRYHCVLKPCPFLLKLRVFGLMIIGRKPEAIRLIGTRVLQPKGLKGLNRDFIDFCGEQIIQAIRILLASATYPVLVHCTQGKDRTGLVIAIVLLLCNVPRDLIVKDYAKTQQGLDAQREVMVAEMAKNGLDPSFSDAPADVIIDALDYLESKYHGAENYAKLQGMRDDEIRSLRVIFVAEGTTKQANVHNANTVVALRQNGYENLVS</sequence>
<dbReference type="InterPro" id="IPR016130">
    <property type="entry name" value="Tyr_Pase_AS"/>
</dbReference>
<dbReference type="InterPro" id="IPR000387">
    <property type="entry name" value="Tyr_Pase_dom"/>
</dbReference>
<proteinExistence type="predicted"/>
<dbReference type="Gene3D" id="3.90.190.10">
    <property type="entry name" value="Protein tyrosine phosphatase superfamily"/>
    <property type="match status" value="1"/>
</dbReference>
<dbReference type="GO" id="GO:0004721">
    <property type="term" value="F:phosphoprotein phosphatase activity"/>
    <property type="evidence" value="ECO:0007669"/>
    <property type="project" value="InterPro"/>
</dbReference>
<dbReference type="SUPFAM" id="SSF52799">
    <property type="entry name" value="(Phosphotyrosine protein) phosphatases II"/>
    <property type="match status" value="1"/>
</dbReference>
<evidence type="ECO:0000259" key="2">
    <source>
        <dbReference type="PROSITE" id="PS50056"/>
    </source>
</evidence>
<dbReference type="EMBL" id="JAEPQZ010000002">
    <property type="protein sequence ID" value="KAG2184602.1"/>
    <property type="molecule type" value="Genomic_DNA"/>
</dbReference>
<organism evidence="3 4">
    <name type="scientific">Mortierella isabellina</name>
    <name type="common">Filamentous fungus</name>
    <name type="synonym">Umbelopsis isabellina</name>
    <dbReference type="NCBI Taxonomy" id="91625"/>
    <lineage>
        <taxon>Eukaryota</taxon>
        <taxon>Fungi</taxon>
        <taxon>Fungi incertae sedis</taxon>
        <taxon>Mucoromycota</taxon>
        <taxon>Mucoromycotina</taxon>
        <taxon>Umbelopsidomycetes</taxon>
        <taxon>Umbelopsidales</taxon>
        <taxon>Umbelopsidaceae</taxon>
        <taxon>Umbelopsis</taxon>
    </lineage>
</organism>
<dbReference type="InterPro" id="IPR029021">
    <property type="entry name" value="Prot-tyrosine_phosphatase-like"/>
</dbReference>
<dbReference type="Proteomes" id="UP000654370">
    <property type="component" value="Unassembled WGS sequence"/>
</dbReference>
<feature type="compositionally biased region" description="Polar residues" evidence="1">
    <location>
        <begin position="1"/>
        <end position="17"/>
    </location>
</feature>
<evidence type="ECO:0000313" key="3">
    <source>
        <dbReference type="EMBL" id="KAG2184602.1"/>
    </source>
</evidence>
<dbReference type="AlphaFoldDB" id="A0A8H7Q1W8"/>
<dbReference type="PROSITE" id="PS00383">
    <property type="entry name" value="TYR_PHOSPHATASE_1"/>
    <property type="match status" value="1"/>
</dbReference>
<dbReference type="PANTHER" id="PTHR31126:SF10">
    <property type="entry name" value="PROTEIN PHOSPHATASE, PUTATIVE (AFU_ORTHOLOGUE AFUA_6G06650)-RELATED"/>
    <property type="match status" value="1"/>
</dbReference>
<dbReference type="PANTHER" id="PTHR31126">
    <property type="entry name" value="TYROSINE-PROTEIN PHOSPHATASE"/>
    <property type="match status" value="1"/>
</dbReference>
<feature type="region of interest" description="Disordered" evidence="1">
    <location>
        <begin position="1"/>
        <end position="43"/>
    </location>
</feature>
<protein>
    <recommendedName>
        <fullName evidence="2">Tyrosine specific protein phosphatases domain-containing protein</fullName>
    </recommendedName>
</protein>
<feature type="domain" description="Tyrosine specific protein phosphatases" evidence="2">
    <location>
        <begin position="243"/>
        <end position="308"/>
    </location>
</feature>
<name>A0A8H7Q1W8_MORIS</name>
<dbReference type="InterPro" id="IPR026893">
    <property type="entry name" value="Tyr/Ser_Pase_IphP-type"/>
</dbReference>
<dbReference type="OrthoDB" id="9988524at2759"/>
<dbReference type="PROSITE" id="PS50056">
    <property type="entry name" value="TYR_PHOSPHATASE_2"/>
    <property type="match status" value="1"/>
</dbReference>
<accession>A0A8H7Q1W8</accession>
<dbReference type="Pfam" id="PF13350">
    <property type="entry name" value="Y_phosphatase3"/>
    <property type="match status" value="1"/>
</dbReference>
<reference evidence="3" key="1">
    <citation type="submission" date="2020-12" db="EMBL/GenBank/DDBJ databases">
        <title>Metabolic potential, ecology and presence of endohyphal bacteria is reflected in genomic diversity of Mucoromycotina.</title>
        <authorList>
            <person name="Muszewska A."/>
            <person name="Okrasinska A."/>
            <person name="Steczkiewicz K."/>
            <person name="Drgas O."/>
            <person name="Orlowska M."/>
            <person name="Perlinska-Lenart U."/>
            <person name="Aleksandrzak-Piekarczyk T."/>
            <person name="Szatraj K."/>
            <person name="Zielenkiewicz U."/>
            <person name="Pilsyk S."/>
            <person name="Malc E."/>
            <person name="Mieczkowski P."/>
            <person name="Kruszewska J.S."/>
            <person name="Biernat P."/>
            <person name="Pawlowska J."/>
        </authorList>
    </citation>
    <scope>NUCLEOTIDE SEQUENCE</scope>
    <source>
        <strain evidence="3">WA0000067209</strain>
    </source>
</reference>
<keyword evidence="4" id="KW-1185">Reference proteome</keyword>
<comment type="caution">
    <text evidence="3">The sequence shown here is derived from an EMBL/GenBank/DDBJ whole genome shotgun (WGS) entry which is preliminary data.</text>
</comment>